<proteinExistence type="predicted"/>
<feature type="compositionally biased region" description="Basic and acidic residues" evidence="1">
    <location>
        <begin position="1"/>
        <end position="18"/>
    </location>
</feature>
<evidence type="ECO:0000313" key="2">
    <source>
        <dbReference type="EMBL" id="CAJ1970195.1"/>
    </source>
</evidence>
<evidence type="ECO:0000256" key="1">
    <source>
        <dbReference type="SAM" id="MobiDB-lite"/>
    </source>
</evidence>
<reference evidence="2" key="1">
    <citation type="submission" date="2023-08" db="EMBL/GenBank/DDBJ databases">
        <authorList>
            <person name="Audoor S."/>
            <person name="Bilcke G."/>
        </authorList>
    </citation>
    <scope>NUCLEOTIDE SEQUENCE</scope>
</reference>
<protein>
    <submittedName>
        <fullName evidence="2">Uncharacterized protein</fullName>
    </submittedName>
</protein>
<gene>
    <name evidence="2" type="ORF">CYCCA115_LOCUS24217</name>
</gene>
<sequence>MRRTRITDEESRTNESPRKSKNRRANNHPSDGAEFAREFGHKAVPGVAPAGEQEHDAASQMQTLYLRAREDAQARVHARIRRTTQPTAGGKYFHFFSKYIFLDFTPPNLPLTCHFGLGAFRGRYVFHLAVRSSTGTGLKVSLDDPLVDGTGLRNRNRDF</sequence>
<evidence type="ECO:0000313" key="3">
    <source>
        <dbReference type="Proteomes" id="UP001295423"/>
    </source>
</evidence>
<keyword evidence="3" id="KW-1185">Reference proteome</keyword>
<comment type="caution">
    <text evidence="2">The sequence shown here is derived from an EMBL/GenBank/DDBJ whole genome shotgun (WGS) entry which is preliminary data.</text>
</comment>
<dbReference type="EMBL" id="CAKOGP040002478">
    <property type="protein sequence ID" value="CAJ1970195.1"/>
    <property type="molecule type" value="Genomic_DNA"/>
</dbReference>
<dbReference type="AlphaFoldDB" id="A0AAD2PY99"/>
<accession>A0AAD2PY99</accession>
<dbReference type="Proteomes" id="UP001295423">
    <property type="component" value="Unassembled WGS sequence"/>
</dbReference>
<name>A0AAD2PY99_9STRA</name>
<feature type="region of interest" description="Disordered" evidence="1">
    <location>
        <begin position="1"/>
        <end position="38"/>
    </location>
</feature>
<organism evidence="2 3">
    <name type="scientific">Cylindrotheca closterium</name>
    <dbReference type="NCBI Taxonomy" id="2856"/>
    <lineage>
        <taxon>Eukaryota</taxon>
        <taxon>Sar</taxon>
        <taxon>Stramenopiles</taxon>
        <taxon>Ochrophyta</taxon>
        <taxon>Bacillariophyta</taxon>
        <taxon>Bacillariophyceae</taxon>
        <taxon>Bacillariophycidae</taxon>
        <taxon>Bacillariales</taxon>
        <taxon>Bacillariaceae</taxon>
        <taxon>Cylindrotheca</taxon>
    </lineage>
</organism>